<dbReference type="EMBL" id="BAAFGZ010000144">
    <property type="protein sequence ID" value="GAB0135711.1"/>
    <property type="molecule type" value="Genomic_DNA"/>
</dbReference>
<gene>
    <name evidence="2" type="primary">g4038</name>
    <name evidence="2" type="ORF">EsDP_00004038</name>
</gene>
<accession>A0ABQ0CQK4</accession>
<reference evidence="3" key="1">
    <citation type="submission" date="2024-06" db="EMBL/GenBank/DDBJ databases">
        <title>Draft Genome Sequences of Epichloe bromicola Strains Isolated from Elymus ciliaris.</title>
        <authorList>
            <consortium name="Epichloe bromicola genome sequencing consortium"/>
            <person name="Miura A."/>
            <person name="Imano S."/>
            <person name="Ashida A."/>
            <person name="Sato I."/>
            <person name="Chiba S."/>
            <person name="Tanaka A."/>
            <person name="Camagna M."/>
            <person name="Takemoto D."/>
        </authorList>
    </citation>
    <scope>NUCLEOTIDE SEQUENCE [LARGE SCALE GENOMIC DNA]</scope>
    <source>
        <strain evidence="3">DP</strain>
    </source>
</reference>
<feature type="chain" id="PRO_5045631035" evidence="1">
    <location>
        <begin position="19"/>
        <end position="203"/>
    </location>
</feature>
<feature type="signal peptide" evidence="1">
    <location>
        <begin position="1"/>
        <end position="18"/>
    </location>
</feature>
<evidence type="ECO:0000256" key="1">
    <source>
        <dbReference type="SAM" id="SignalP"/>
    </source>
</evidence>
<sequence length="203" mass="22334">MKPAVLLVSLFMRGLAAAQLLQSKPFKLIVRSEDKELNGRAFGTCSEKIDGMSLSSMCLINSTGTFDSSAIFHLVTEQDAQSGPGGVAGYLIYYIHKNPQSMSFFNFPSSNVALTLFYSGIGSGQPVGFDEHQQMNYVAAFDDTTSPPSASTRVLKNWYFCTTRYMTEQPLQTLNWVIGIAKPQNPSCVKVDVERQFVEGTSE</sequence>
<keyword evidence="1" id="KW-0732">Signal</keyword>
<protein>
    <submittedName>
        <fullName evidence="2">Uncharacterized protein</fullName>
    </submittedName>
</protein>
<evidence type="ECO:0000313" key="2">
    <source>
        <dbReference type="EMBL" id="GAB0135711.1"/>
    </source>
</evidence>
<organism evidence="2 3">
    <name type="scientific">Epichloe bromicola</name>
    <dbReference type="NCBI Taxonomy" id="79588"/>
    <lineage>
        <taxon>Eukaryota</taxon>
        <taxon>Fungi</taxon>
        <taxon>Dikarya</taxon>
        <taxon>Ascomycota</taxon>
        <taxon>Pezizomycotina</taxon>
        <taxon>Sordariomycetes</taxon>
        <taxon>Hypocreomycetidae</taxon>
        <taxon>Hypocreales</taxon>
        <taxon>Clavicipitaceae</taxon>
        <taxon>Epichloe</taxon>
    </lineage>
</organism>
<comment type="caution">
    <text evidence="2">The sequence shown here is derived from an EMBL/GenBank/DDBJ whole genome shotgun (WGS) entry which is preliminary data.</text>
</comment>
<proteinExistence type="predicted"/>
<evidence type="ECO:0000313" key="3">
    <source>
        <dbReference type="Proteomes" id="UP001562357"/>
    </source>
</evidence>
<name>A0ABQ0CQK4_9HYPO</name>
<dbReference type="Proteomes" id="UP001562357">
    <property type="component" value="Unassembled WGS sequence"/>
</dbReference>
<keyword evidence="3" id="KW-1185">Reference proteome</keyword>